<evidence type="ECO:0008006" key="4">
    <source>
        <dbReference type="Google" id="ProtNLM"/>
    </source>
</evidence>
<accession>A0ABP1AHM8</accession>
<proteinExistence type="predicted"/>
<name>A0ABP1AHM8_9BRYO</name>
<evidence type="ECO:0000313" key="3">
    <source>
        <dbReference type="Proteomes" id="UP001497522"/>
    </source>
</evidence>
<keyword evidence="1" id="KW-0472">Membrane</keyword>
<sequence>MPSHPDALPFGIAAMASWISFKVSSLVSSWFVLFETRVGVLAQHASRASEVPGALTFEVVMSKYVVVLGGADVRPQTIITSGEWSEIFFMDGAASIFPPLESSSWETWNLSIRETADP</sequence>
<protein>
    <recommendedName>
        <fullName evidence="4">Secreted protein</fullName>
    </recommendedName>
</protein>
<dbReference type="Proteomes" id="UP001497522">
    <property type="component" value="Chromosome 12"/>
</dbReference>
<reference evidence="2" key="1">
    <citation type="submission" date="2024-03" db="EMBL/GenBank/DDBJ databases">
        <authorList>
            <consortium name="ELIXIR-Norway"/>
            <consortium name="Elixir Norway"/>
        </authorList>
    </citation>
    <scope>NUCLEOTIDE SEQUENCE</scope>
</reference>
<keyword evidence="1" id="KW-0812">Transmembrane</keyword>
<keyword evidence="1" id="KW-1133">Transmembrane helix</keyword>
<evidence type="ECO:0000313" key="2">
    <source>
        <dbReference type="EMBL" id="CAK9861926.1"/>
    </source>
</evidence>
<dbReference type="EMBL" id="OZ023713">
    <property type="protein sequence ID" value="CAK9861926.1"/>
    <property type="molecule type" value="Genomic_DNA"/>
</dbReference>
<evidence type="ECO:0000256" key="1">
    <source>
        <dbReference type="SAM" id="Phobius"/>
    </source>
</evidence>
<gene>
    <name evidence="2" type="ORF">CSSPJE1EN2_LOCUS4921</name>
</gene>
<keyword evidence="3" id="KW-1185">Reference proteome</keyword>
<organism evidence="2 3">
    <name type="scientific">Sphagnum jensenii</name>
    <dbReference type="NCBI Taxonomy" id="128206"/>
    <lineage>
        <taxon>Eukaryota</taxon>
        <taxon>Viridiplantae</taxon>
        <taxon>Streptophyta</taxon>
        <taxon>Embryophyta</taxon>
        <taxon>Bryophyta</taxon>
        <taxon>Sphagnophytina</taxon>
        <taxon>Sphagnopsida</taxon>
        <taxon>Sphagnales</taxon>
        <taxon>Sphagnaceae</taxon>
        <taxon>Sphagnum</taxon>
    </lineage>
</organism>
<feature type="transmembrane region" description="Helical" evidence="1">
    <location>
        <begin position="12"/>
        <end position="34"/>
    </location>
</feature>